<name>A0ABW3I4L7_9FLAO</name>
<proteinExistence type="predicted"/>
<dbReference type="RefSeq" id="WP_377715903.1">
    <property type="nucleotide sequence ID" value="NZ_JBHTJM010000009.1"/>
</dbReference>
<sequence>MLITVNMKYFYRLDIVKSDLVKEFTTEILNSENIESINYFKKGHAPILGRFIAKDGWVSIILKPKVKLDFEVGGLKYRKGKKRKGGDNFLQIKDGDIMIRT</sequence>
<protein>
    <submittedName>
        <fullName evidence="1">Uncharacterized protein</fullName>
    </submittedName>
</protein>
<gene>
    <name evidence="1" type="ORF">ACFQ1O_10095</name>
</gene>
<dbReference type="Proteomes" id="UP001596997">
    <property type="component" value="Unassembled WGS sequence"/>
</dbReference>
<evidence type="ECO:0000313" key="2">
    <source>
        <dbReference type="Proteomes" id="UP001596997"/>
    </source>
</evidence>
<reference evidence="2" key="1">
    <citation type="journal article" date="2019" name="Int. J. Syst. Evol. Microbiol.">
        <title>The Global Catalogue of Microorganisms (GCM) 10K type strain sequencing project: providing services to taxonomists for standard genome sequencing and annotation.</title>
        <authorList>
            <consortium name="The Broad Institute Genomics Platform"/>
            <consortium name="The Broad Institute Genome Sequencing Center for Infectious Disease"/>
            <person name="Wu L."/>
            <person name="Ma J."/>
        </authorList>
    </citation>
    <scope>NUCLEOTIDE SEQUENCE [LARGE SCALE GENOMIC DNA]</scope>
    <source>
        <strain evidence="2">CCUG 62114</strain>
    </source>
</reference>
<dbReference type="EMBL" id="JBHTJM010000009">
    <property type="protein sequence ID" value="MFD0964354.1"/>
    <property type="molecule type" value="Genomic_DNA"/>
</dbReference>
<evidence type="ECO:0000313" key="1">
    <source>
        <dbReference type="EMBL" id="MFD0964354.1"/>
    </source>
</evidence>
<keyword evidence="2" id="KW-1185">Reference proteome</keyword>
<organism evidence="1 2">
    <name type="scientific">Pseudofulvibacter geojedonensis</name>
    <dbReference type="NCBI Taxonomy" id="1123758"/>
    <lineage>
        <taxon>Bacteria</taxon>
        <taxon>Pseudomonadati</taxon>
        <taxon>Bacteroidota</taxon>
        <taxon>Flavobacteriia</taxon>
        <taxon>Flavobacteriales</taxon>
        <taxon>Flavobacteriaceae</taxon>
        <taxon>Pseudofulvibacter</taxon>
    </lineage>
</organism>
<accession>A0ABW3I4L7</accession>
<comment type="caution">
    <text evidence="1">The sequence shown here is derived from an EMBL/GenBank/DDBJ whole genome shotgun (WGS) entry which is preliminary data.</text>
</comment>